<dbReference type="GO" id="GO:0005886">
    <property type="term" value="C:plasma membrane"/>
    <property type="evidence" value="ECO:0007669"/>
    <property type="project" value="UniProtKB-SubCell"/>
</dbReference>
<keyword evidence="1 6" id="KW-1003">Cell membrane</keyword>
<protein>
    <recommendedName>
        <fullName evidence="6">Lipopolysaccharide export system protein LptC</fullName>
    </recommendedName>
</protein>
<keyword evidence="5 6" id="KW-0472">Membrane</keyword>
<comment type="subcellular location">
    <subcellularLocation>
        <location evidence="6">Cell inner membrane</location>
        <topology evidence="6">Single-pass membrane protein</topology>
    </subcellularLocation>
</comment>
<comment type="similarity">
    <text evidence="6">Belongs to the LptC family.</text>
</comment>
<dbReference type="PANTHER" id="PTHR37481">
    <property type="entry name" value="LIPOPOLYSACCHARIDE EXPORT SYSTEM PROTEIN LPTC"/>
    <property type="match status" value="1"/>
</dbReference>
<dbReference type="InterPro" id="IPR052363">
    <property type="entry name" value="LPS_export_LptC"/>
</dbReference>
<dbReference type="PANTHER" id="PTHR37481:SF1">
    <property type="entry name" value="LIPOPOLYSACCHARIDE EXPORT SYSTEM PROTEIN LPTC"/>
    <property type="match status" value="1"/>
</dbReference>
<dbReference type="AlphaFoldDB" id="A0A1G8VI86"/>
<dbReference type="Gene3D" id="2.60.450.10">
    <property type="entry name" value="Lipopolysaccharide (LPS) transport protein A like domain"/>
    <property type="match status" value="1"/>
</dbReference>
<evidence type="ECO:0000256" key="1">
    <source>
        <dbReference type="ARBA" id="ARBA00022475"/>
    </source>
</evidence>
<evidence type="ECO:0000256" key="4">
    <source>
        <dbReference type="ARBA" id="ARBA00022989"/>
    </source>
</evidence>
<dbReference type="InterPro" id="IPR026265">
    <property type="entry name" value="LptC"/>
</dbReference>
<dbReference type="NCBIfam" id="TIGR04409">
    <property type="entry name" value="LptC_YrbK"/>
    <property type="match status" value="1"/>
</dbReference>
<sequence length="188" mass="21395">MRTWLPLFVIVALISAVVWFADSPPPELLGKRPTPKAQDRAPDLVIRDARTRHFNLEGNLAYRVDAEQITFYQFGRRDRANLTEPRILFYQGDQPKWRTESRSGVAHNNGQRVVLRGDVHINELPGPGGIELDTEEITIKPRQEYAETDKVVTISAGPNRTRGTGLRAFLNQDRVEILSEVESTYETQ</sequence>
<evidence type="ECO:0000256" key="3">
    <source>
        <dbReference type="ARBA" id="ARBA00022692"/>
    </source>
</evidence>
<dbReference type="InterPro" id="IPR010664">
    <property type="entry name" value="LipoPS_assembly_LptC-rel"/>
</dbReference>
<comment type="function">
    <text evidence="6">Involved in the assembly of lipopolysaccharide (LPS). Required for the translocation of LPS from the inner membrane to the outer membrane. Facilitates the transfer of LPS from the inner membrane to the periplasmic protein LptA. Could be a docking site for LptA.</text>
</comment>
<proteinExistence type="inferred from homology"/>
<dbReference type="Proteomes" id="UP000199305">
    <property type="component" value="Unassembled WGS sequence"/>
</dbReference>
<evidence type="ECO:0000256" key="2">
    <source>
        <dbReference type="ARBA" id="ARBA00022519"/>
    </source>
</evidence>
<gene>
    <name evidence="6" type="primary">lptC</name>
    <name evidence="7" type="ORF">SAMN05216212_0576</name>
</gene>
<accession>A0A1G8VI86</accession>
<keyword evidence="3 6" id="KW-0812">Transmembrane</keyword>
<dbReference type="HAMAP" id="MF_01915">
    <property type="entry name" value="LPS_assembly_LptC"/>
    <property type="match status" value="1"/>
</dbReference>
<evidence type="ECO:0000313" key="7">
    <source>
        <dbReference type="EMBL" id="SDJ65634.1"/>
    </source>
</evidence>
<keyword evidence="4 6" id="KW-1133">Transmembrane helix</keyword>
<keyword evidence="2 6" id="KW-0997">Cell inner membrane</keyword>
<dbReference type="GO" id="GO:0017089">
    <property type="term" value="F:glycolipid transfer activity"/>
    <property type="evidence" value="ECO:0007669"/>
    <property type="project" value="TreeGrafter"/>
</dbReference>
<dbReference type="Pfam" id="PF06835">
    <property type="entry name" value="LptC"/>
    <property type="match status" value="1"/>
</dbReference>
<dbReference type="GO" id="GO:0030288">
    <property type="term" value="C:outer membrane-bounded periplasmic space"/>
    <property type="evidence" value="ECO:0007669"/>
    <property type="project" value="TreeGrafter"/>
</dbReference>
<dbReference type="STRING" id="658219.SAMN05216212_0576"/>
<dbReference type="RefSeq" id="WP_091507795.1">
    <property type="nucleotide sequence ID" value="NZ_FNFH01000001.1"/>
</dbReference>
<evidence type="ECO:0000313" key="8">
    <source>
        <dbReference type="Proteomes" id="UP000199305"/>
    </source>
</evidence>
<evidence type="ECO:0000256" key="6">
    <source>
        <dbReference type="HAMAP-Rule" id="MF_01915"/>
    </source>
</evidence>
<dbReference type="GO" id="GO:0043165">
    <property type="term" value="P:Gram-negative-bacterium-type cell outer membrane assembly"/>
    <property type="evidence" value="ECO:0007669"/>
    <property type="project" value="UniProtKB-UniRule"/>
</dbReference>
<dbReference type="EMBL" id="FNFH01000001">
    <property type="protein sequence ID" value="SDJ65634.1"/>
    <property type="molecule type" value="Genomic_DNA"/>
</dbReference>
<dbReference type="GO" id="GO:0015221">
    <property type="term" value="F:lipopolysaccharide transmembrane transporter activity"/>
    <property type="evidence" value="ECO:0007669"/>
    <property type="project" value="InterPro"/>
</dbReference>
<keyword evidence="8" id="KW-1185">Reference proteome</keyword>
<name>A0A1G8VI86_9GAMM</name>
<reference evidence="8" key="1">
    <citation type="submission" date="2016-10" db="EMBL/GenBank/DDBJ databases">
        <authorList>
            <person name="Varghese N."/>
            <person name="Submissions S."/>
        </authorList>
    </citation>
    <scope>NUCLEOTIDE SEQUENCE [LARGE SCALE GENOMIC DNA]</scope>
    <source>
        <strain evidence="8">CGMCC 1.10658</strain>
    </source>
</reference>
<evidence type="ECO:0000256" key="5">
    <source>
        <dbReference type="ARBA" id="ARBA00023136"/>
    </source>
</evidence>
<organism evidence="7 8">
    <name type="scientific">Microbulbifer yueqingensis</name>
    <dbReference type="NCBI Taxonomy" id="658219"/>
    <lineage>
        <taxon>Bacteria</taxon>
        <taxon>Pseudomonadati</taxon>
        <taxon>Pseudomonadota</taxon>
        <taxon>Gammaproteobacteria</taxon>
        <taxon>Cellvibrionales</taxon>
        <taxon>Microbulbiferaceae</taxon>
        <taxon>Microbulbifer</taxon>
    </lineage>
</organism>
<dbReference type="OrthoDB" id="5731914at2"/>
<comment type="subunit">
    <text evidence="6">Component of the lipopolysaccharide transport and assembly complex. Interacts with LptA and the LptBFG transporter complex.</text>
</comment>